<dbReference type="InterPro" id="IPR010985">
    <property type="entry name" value="Ribbon_hlx_hlx"/>
</dbReference>
<name>A0A8S8XH24_9PROT</name>
<gene>
    <name evidence="1" type="ORF">TMPK1_30340</name>
</gene>
<dbReference type="EMBL" id="BOPV01000001">
    <property type="protein sequence ID" value="GIL40797.1"/>
    <property type="molecule type" value="Genomic_DNA"/>
</dbReference>
<evidence type="ECO:0000313" key="1">
    <source>
        <dbReference type="EMBL" id="GIL40797.1"/>
    </source>
</evidence>
<dbReference type="AlphaFoldDB" id="A0A8S8XH24"/>
<dbReference type="SUPFAM" id="SSF47598">
    <property type="entry name" value="Ribbon-helix-helix"/>
    <property type="match status" value="1"/>
</dbReference>
<reference evidence="1" key="1">
    <citation type="submission" date="2021-02" db="EMBL/GenBank/DDBJ databases">
        <title>Genome sequence of Rhodospirillales sp. strain TMPK1 isolated from soil.</title>
        <authorList>
            <person name="Nakai R."/>
            <person name="Kusada H."/>
            <person name="Tamaki H."/>
        </authorList>
    </citation>
    <scope>NUCLEOTIDE SEQUENCE</scope>
    <source>
        <strain evidence="1">TMPK1</strain>
    </source>
</reference>
<accession>A0A8S8XH24</accession>
<organism evidence="1 2">
    <name type="scientific">Roseiterribacter gracilis</name>
    <dbReference type="NCBI Taxonomy" id="2812848"/>
    <lineage>
        <taxon>Bacteria</taxon>
        <taxon>Pseudomonadati</taxon>
        <taxon>Pseudomonadota</taxon>
        <taxon>Alphaproteobacteria</taxon>
        <taxon>Rhodospirillales</taxon>
        <taxon>Roseiterribacteraceae</taxon>
        <taxon>Roseiterribacter</taxon>
    </lineage>
</organism>
<sequence length="63" mass="7047">MKRASEIGLTVKVPPHVKHAIRRLAAERGVTTRAIILQALRSSEGLEISEDELTDLRGRTKDR</sequence>
<dbReference type="RefSeq" id="WP_420244001.1">
    <property type="nucleotide sequence ID" value="NZ_BOPV01000001.1"/>
</dbReference>
<evidence type="ECO:0000313" key="2">
    <source>
        <dbReference type="Proteomes" id="UP000681075"/>
    </source>
</evidence>
<dbReference type="GO" id="GO:0006355">
    <property type="term" value="P:regulation of DNA-templated transcription"/>
    <property type="evidence" value="ECO:0007669"/>
    <property type="project" value="InterPro"/>
</dbReference>
<protein>
    <submittedName>
        <fullName evidence="1">Uncharacterized protein</fullName>
    </submittedName>
</protein>
<proteinExistence type="predicted"/>
<comment type="caution">
    <text evidence="1">The sequence shown here is derived from an EMBL/GenBank/DDBJ whole genome shotgun (WGS) entry which is preliminary data.</text>
</comment>
<keyword evidence="2" id="KW-1185">Reference proteome</keyword>
<dbReference type="Proteomes" id="UP000681075">
    <property type="component" value="Unassembled WGS sequence"/>
</dbReference>